<protein>
    <submittedName>
        <fullName evidence="1">Uncharacterized protein</fullName>
    </submittedName>
</protein>
<evidence type="ECO:0000313" key="1">
    <source>
        <dbReference type="EMBL" id="KDO29621.1"/>
    </source>
</evidence>
<sequence>MAFCSALHASSTLVEIKLAKVNGIDGFLGRRLPASLRELYFDHELHEFTDDIDDTPTDAILADLARALQPARLDHLSYNYFGELAAQSCLTPMLSRLTSLELVVAQLDDDLVPAFVAGLRSVAR</sequence>
<dbReference type="AlphaFoldDB" id="A0A067CSX5"/>
<accession>A0A067CSX5</accession>
<dbReference type="RefSeq" id="XP_012199681.1">
    <property type="nucleotide sequence ID" value="XM_012344291.1"/>
</dbReference>
<reference evidence="1 2" key="1">
    <citation type="journal article" date="2013" name="PLoS Genet.">
        <title>Distinctive expansion of potential virulence genes in the genome of the oomycete fish pathogen Saprolegnia parasitica.</title>
        <authorList>
            <person name="Jiang R.H."/>
            <person name="de Bruijn I."/>
            <person name="Haas B.J."/>
            <person name="Belmonte R."/>
            <person name="Lobach L."/>
            <person name="Christie J."/>
            <person name="van den Ackerveken G."/>
            <person name="Bottin A."/>
            <person name="Bulone V."/>
            <person name="Diaz-Moreno S.M."/>
            <person name="Dumas B."/>
            <person name="Fan L."/>
            <person name="Gaulin E."/>
            <person name="Govers F."/>
            <person name="Grenville-Briggs L.J."/>
            <person name="Horner N.R."/>
            <person name="Levin J.Z."/>
            <person name="Mammella M."/>
            <person name="Meijer H.J."/>
            <person name="Morris P."/>
            <person name="Nusbaum C."/>
            <person name="Oome S."/>
            <person name="Phillips A.J."/>
            <person name="van Rooyen D."/>
            <person name="Rzeszutek E."/>
            <person name="Saraiva M."/>
            <person name="Secombes C.J."/>
            <person name="Seidl M.F."/>
            <person name="Snel B."/>
            <person name="Stassen J.H."/>
            <person name="Sykes S."/>
            <person name="Tripathy S."/>
            <person name="van den Berg H."/>
            <person name="Vega-Arreguin J.C."/>
            <person name="Wawra S."/>
            <person name="Young S.K."/>
            <person name="Zeng Q."/>
            <person name="Dieguez-Uribeondo J."/>
            <person name="Russ C."/>
            <person name="Tyler B.M."/>
            <person name="van West P."/>
        </authorList>
    </citation>
    <scope>NUCLEOTIDE SEQUENCE [LARGE SCALE GENOMIC DNA]</scope>
    <source>
        <strain evidence="1 2">CBS 223.65</strain>
    </source>
</reference>
<name>A0A067CSX5_SAPPC</name>
<dbReference type="KEGG" id="spar:SPRG_05574"/>
<dbReference type="GeneID" id="24127964"/>
<organism evidence="1 2">
    <name type="scientific">Saprolegnia parasitica (strain CBS 223.65)</name>
    <dbReference type="NCBI Taxonomy" id="695850"/>
    <lineage>
        <taxon>Eukaryota</taxon>
        <taxon>Sar</taxon>
        <taxon>Stramenopiles</taxon>
        <taxon>Oomycota</taxon>
        <taxon>Saprolegniomycetes</taxon>
        <taxon>Saprolegniales</taxon>
        <taxon>Saprolegniaceae</taxon>
        <taxon>Saprolegnia</taxon>
    </lineage>
</organism>
<dbReference type="EMBL" id="KK583205">
    <property type="protein sequence ID" value="KDO29621.1"/>
    <property type="molecule type" value="Genomic_DNA"/>
</dbReference>
<evidence type="ECO:0000313" key="2">
    <source>
        <dbReference type="Proteomes" id="UP000030745"/>
    </source>
</evidence>
<keyword evidence="2" id="KW-1185">Reference proteome</keyword>
<dbReference type="Proteomes" id="UP000030745">
    <property type="component" value="Unassembled WGS sequence"/>
</dbReference>
<dbReference type="OrthoDB" id="2870744at2759"/>
<dbReference type="VEuPathDB" id="FungiDB:SPRG_05574"/>
<gene>
    <name evidence="1" type="ORF">SPRG_05574</name>
</gene>
<proteinExistence type="predicted"/>